<keyword evidence="5 13" id="KW-0028">Amino-acid biosynthesis</keyword>
<dbReference type="RefSeq" id="WP_091529517.1">
    <property type="nucleotide sequence ID" value="NZ_LT629772.1"/>
</dbReference>
<keyword evidence="10 13" id="KW-0067">ATP-binding</keyword>
<feature type="binding site" evidence="13">
    <location>
        <begin position="95"/>
        <end position="105"/>
    </location>
    <ligand>
        <name>ATP</name>
        <dbReference type="ChEBI" id="CHEBI:30616"/>
    </ligand>
</feature>
<dbReference type="Proteomes" id="UP000199103">
    <property type="component" value="Chromosome I"/>
</dbReference>
<keyword evidence="13" id="KW-0963">Cytoplasm</keyword>
<evidence type="ECO:0000256" key="12">
    <source>
        <dbReference type="ARBA" id="ARBA00049954"/>
    </source>
</evidence>
<protein>
    <recommendedName>
        <fullName evidence="4 13">Homoserine kinase</fullName>
        <shortName evidence="13">HK</shortName>
        <shortName evidence="13">HSK</shortName>
        <ecNumber evidence="3 13">2.7.1.39</ecNumber>
    </recommendedName>
</protein>
<evidence type="ECO:0000256" key="3">
    <source>
        <dbReference type="ARBA" id="ARBA00012078"/>
    </source>
</evidence>
<keyword evidence="8 13" id="KW-0547">Nucleotide-binding</keyword>
<keyword evidence="17" id="KW-1185">Reference proteome</keyword>
<dbReference type="Gene3D" id="3.30.70.890">
    <property type="entry name" value="GHMP kinase, C-terminal domain"/>
    <property type="match status" value="1"/>
</dbReference>
<evidence type="ECO:0000256" key="6">
    <source>
        <dbReference type="ARBA" id="ARBA00022679"/>
    </source>
</evidence>
<dbReference type="InterPro" id="IPR006204">
    <property type="entry name" value="GHMP_kinase_N_dom"/>
</dbReference>
<dbReference type="UniPathway" id="UPA00050">
    <property type="reaction ID" value="UER00064"/>
</dbReference>
<feature type="domain" description="GHMP kinase C-terminal" evidence="15">
    <location>
        <begin position="217"/>
        <end position="286"/>
    </location>
</feature>
<dbReference type="SUPFAM" id="SSF54211">
    <property type="entry name" value="Ribosomal protein S5 domain 2-like"/>
    <property type="match status" value="1"/>
</dbReference>
<evidence type="ECO:0000256" key="10">
    <source>
        <dbReference type="ARBA" id="ARBA00022840"/>
    </source>
</evidence>
<dbReference type="AlphaFoldDB" id="A0A1H1ZUD9"/>
<dbReference type="GO" id="GO:0004413">
    <property type="term" value="F:homoserine kinase activity"/>
    <property type="evidence" value="ECO:0007669"/>
    <property type="project" value="UniProtKB-UniRule"/>
</dbReference>
<dbReference type="PROSITE" id="PS00627">
    <property type="entry name" value="GHMP_KINASES_ATP"/>
    <property type="match status" value="1"/>
</dbReference>
<evidence type="ECO:0000256" key="9">
    <source>
        <dbReference type="ARBA" id="ARBA00022777"/>
    </source>
</evidence>
<dbReference type="EC" id="2.7.1.39" evidence="3 13"/>
<evidence type="ECO:0000259" key="14">
    <source>
        <dbReference type="Pfam" id="PF00288"/>
    </source>
</evidence>
<dbReference type="Pfam" id="PF00288">
    <property type="entry name" value="GHMP_kinases_N"/>
    <property type="match status" value="1"/>
</dbReference>
<comment type="catalytic activity">
    <reaction evidence="11 13">
        <text>L-homoserine + ATP = O-phospho-L-homoserine + ADP + H(+)</text>
        <dbReference type="Rhea" id="RHEA:13985"/>
        <dbReference type="ChEBI" id="CHEBI:15378"/>
        <dbReference type="ChEBI" id="CHEBI:30616"/>
        <dbReference type="ChEBI" id="CHEBI:57476"/>
        <dbReference type="ChEBI" id="CHEBI:57590"/>
        <dbReference type="ChEBI" id="CHEBI:456216"/>
        <dbReference type="EC" id="2.7.1.39"/>
    </reaction>
</comment>
<dbReference type="Pfam" id="PF08544">
    <property type="entry name" value="GHMP_kinases_C"/>
    <property type="match status" value="1"/>
</dbReference>
<evidence type="ECO:0000256" key="5">
    <source>
        <dbReference type="ARBA" id="ARBA00022605"/>
    </source>
</evidence>
<dbReference type="InterPro" id="IPR000870">
    <property type="entry name" value="Homoserine_kinase"/>
</dbReference>
<evidence type="ECO:0000256" key="1">
    <source>
        <dbReference type="ARBA" id="ARBA00005015"/>
    </source>
</evidence>
<evidence type="ECO:0000256" key="4">
    <source>
        <dbReference type="ARBA" id="ARBA00017858"/>
    </source>
</evidence>
<organism evidence="16 17">
    <name type="scientific">Microlunatus soli</name>
    <dbReference type="NCBI Taxonomy" id="630515"/>
    <lineage>
        <taxon>Bacteria</taxon>
        <taxon>Bacillati</taxon>
        <taxon>Actinomycetota</taxon>
        <taxon>Actinomycetes</taxon>
        <taxon>Propionibacteriales</taxon>
        <taxon>Propionibacteriaceae</taxon>
        <taxon>Microlunatus</taxon>
    </lineage>
</organism>
<reference evidence="16 17" key="1">
    <citation type="submission" date="2016-10" db="EMBL/GenBank/DDBJ databases">
        <authorList>
            <person name="de Groot N.N."/>
        </authorList>
    </citation>
    <scope>NUCLEOTIDE SEQUENCE [LARGE SCALE GENOMIC DNA]</scope>
    <source>
        <strain evidence="16 17">DSM 21800</strain>
    </source>
</reference>
<dbReference type="PANTHER" id="PTHR20861">
    <property type="entry name" value="HOMOSERINE/4-DIPHOSPHOCYTIDYL-2-C-METHYL-D-ERYTHRITOL KINASE"/>
    <property type="match status" value="1"/>
</dbReference>
<proteinExistence type="inferred from homology"/>
<dbReference type="GO" id="GO:0005524">
    <property type="term" value="F:ATP binding"/>
    <property type="evidence" value="ECO:0007669"/>
    <property type="project" value="UniProtKB-UniRule"/>
</dbReference>
<dbReference type="PIRSF" id="PIRSF000676">
    <property type="entry name" value="Homoser_kin"/>
    <property type="match status" value="1"/>
</dbReference>
<comment type="pathway">
    <text evidence="1 13">Amino-acid biosynthesis; L-threonine biosynthesis; L-threonine from L-aspartate: step 4/5.</text>
</comment>
<feature type="domain" description="GHMP kinase N-terminal" evidence="14">
    <location>
        <begin position="66"/>
        <end position="150"/>
    </location>
</feature>
<gene>
    <name evidence="13" type="primary">thrB</name>
    <name evidence="16" type="ORF">SAMN04489812_5435</name>
</gene>
<comment type="similarity">
    <text evidence="2 13">Belongs to the GHMP kinase family. Homoserine kinase subfamily.</text>
</comment>
<evidence type="ECO:0000256" key="11">
    <source>
        <dbReference type="ARBA" id="ARBA00049375"/>
    </source>
</evidence>
<keyword evidence="7 13" id="KW-0791">Threonine biosynthesis</keyword>
<dbReference type="PANTHER" id="PTHR20861:SF1">
    <property type="entry name" value="HOMOSERINE KINASE"/>
    <property type="match status" value="1"/>
</dbReference>
<evidence type="ECO:0000313" key="17">
    <source>
        <dbReference type="Proteomes" id="UP000199103"/>
    </source>
</evidence>
<dbReference type="Gene3D" id="3.30.230.10">
    <property type="match status" value="1"/>
</dbReference>
<dbReference type="NCBIfam" id="TIGR00191">
    <property type="entry name" value="thrB"/>
    <property type="match status" value="1"/>
</dbReference>
<dbReference type="InterPro" id="IPR036554">
    <property type="entry name" value="GHMP_kinase_C_sf"/>
</dbReference>
<name>A0A1H1ZUD9_9ACTN</name>
<evidence type="ECO:0000313" key="16">
    <source>
        <dbReference type="EMBL" id="SDT36876.1"/>
    </source>
</evidence>
<dbReference type="InterPro" id="IPR014721">
    <property type="entry name" value="Ribsml_uS5_D2-typ_fold_subgr"/>
</dbReference>
<dbReference type="InterPro" id="IPR006203">
    <property type="entry name" value="GHMP_knse_ATP-bd_CS"/>
</dbReference>
<evidence type="ECO:0000256" key="13">
    <source>
        <dbReference type="HAMAP-Rule" id="MF_00384"/>
    </source>
</evidence>
<dbReference type="InterPro" id="IPR013750">
    <property type="entry name" value="GHMP_kinase_C_dom"/>
</dbReference>
<keyword evidence="6 13" id="KW-0808">Transferase</keyword>
<dbReference type="SUPFAM" id="SSF55060">
    <property type="entry name" value="GHMP Kinase, C-terminal domain"/>
    <property type="match status" value="1"/>
</dbReference>
<dbReference type="STRING" id="630515.SAMN04489812_5435"/>
<dbReference type="HAMAP" id="MF_00384">
    <property type="entry name" value="Homoser_kinase"/>
    <property type="match status" value="1"/>
</dbReference>
<dbReference type="GO" id="GO:0009088">
    <property type="term" value="P:threonine biosynthetic process"/>
    <property type="evidence" value="ECO:0007669"/>
    <property type="project" value="UniProtKB-UniRule"/>
</dbReference>
<sequence length="316" mass="32322">MSTIPIGRRVEVEVPATSANLGPGFDSLGVALDLNNSCSFESVQRPGVSVEVVGEGAGRLPTDERNLIVRSLDLGLKRLGQQVVGLRLRAVNRIPASRGMGSSSAAIVTGLIAAHALARPDEEFDPAEWLGLADEIEGHPDNVAAALYGGLVVAYRPLTPGGLDLGAGAAAGVVGVHPDVRLLALVPSTPLGTELARSVLPEAVPHRVAAANAGRAALLVHALSQAPELLFEATADWLHQNHRADVMPQSAVTLRALRQHGIPAVISGAGPTVLVIGTPDQIEEAETVPTEGFVPVRSGVGVGARVVAAGTAPTGA</sequence>
<dbReference type="PRINTS" id="PR00958">
    <property type="entry name" value="HOMSERKINASE"/>
</dbReference>
<comment type="function">
    <text evidence="12 13">Catalyzes the ATP-dependent phosphorylation of L-homoserine to L-homoserine phosphate.</text>
</comment>
<evidence type="ECO:0000256" key="8">
    <source>
        <dbReference type="ARBA" id="ARBA00022741"/>
    </source>
</evidence>
<dbReference type="EMBL" id="LT629772">
    <property type="protein sequence ID" value="SDT36876.1"/>
    <property type="molecule type" value="Genomic_DNA"/>
</dbReference>
<dbReference type="OrthoDB" id="9769912at2"/>
<accession>A0A1H1ZUD9</accession>
<dbReference type="GO" id="GO:0005737">
    <property type="term" value="C:cytoplasm"/>
    <property type="evidence" value="ECO:0007669"/>
    <property type="project" value="UniProtKB-SubCell"/>
</dbReference>
<evidence type="ECO:0000256" key="7">
    <source>
        <dbReference type="ARBA" id="ARBA00022697"/>
    </source>
</evidence>
<evidence type="ECO:0000259" key="15">
    <source>
        <dbReference type="Pfam" id="PF08544"/>
    </source>
</evidence>
<evidence type="ECO:0000256" key="2">
    <source>
        <dbReference type="ARBA" id="ARBA00007370"/>
    </source>
</evidence>
<comment type="subcellular location">
    <subcellularLocation>
        <location evidence="13">Cytoplasm</location>
    </subcellularLocation>
</comment>
<keyword evidence="9 13" id="KW-0418">Kinase</keyword>
<dbReference type="InterPro" id="IPR020568">
    <property type="entry name" value="Ribosomal_Su5_D2-typ_SF"/>
</dbReference>